<keyword evidence="2" id="KW-1185">Reference proteome</keyword>
<accession>A0AAW0H0G3</accession>
<dbReference type="AlphaFoldDB" id="A0AAW0H0G3"/>
<organism evidence="1 2">
    <name type="scientific">Cerrena zonata</name>
    <dbReference type="NCBI Taxonomy" id="2478898"/>
    <lineage>
        <taxon>Eukaryota</taxon>
        <taxon>Fungi</taxon>
        <taxon>Dikarya</taxon>
        <taxon>Basidiomycota</taxon>
        <taxon>Agaricomycotina</taxon>
        <taxon>Agaricomycetes</taxon>
        <taxon>Polyporales</taxon>
        <taxon>Cerrenaceae</taxon>
        <taxon>Cerrena</taxon>
    </lineage>
</organism>
<protein>
    <recommendedName>
        <fullName evidence="3">Protein YOP1</fullName>
    </recommendedName>
</protein>
<proteinExistence type="predicted"/>
<evidence type="ECO:0000313" key="2">
    <source>
        <dbReference type="Proteomes" id="UP001385951"/>
    </source>
</evidence>
<dbReference type="EMBL" id="JASBNA010000001">
    <property type="protein sequence ID" value="KAK7696181.1"/>
    <property type="molecule type" value="Genomic_DNA"/>
</dbReference>
<dbReference type="Pfam" id="PF03134">
    <property type="entry name" value="TB2_DP1_HVA22"/>
    <property type="match status" value="1"/>
</dbReference>
<name>A0AAW0H0G3_9APHY</name>
<evidence type="ECO:0008006" key="3">
    <source>
        <dbReference type="Google" id="ProtNLM"/>
    </source>
</evidence>
<comment type="caution">
    <text evidence="1">The sequence shown here is derived from an EMBL/GenBank/DDBJ whole genome shotgun (WGS) entry which is preliminary data.</text>
</comment>
<sequence length="180" mass="20732">MPLIVPALRILFTFLNVFETFKTLKMPPPSSRNGGNPTVRAMSQRKRSMKGCLTVWLVWCCFMLYERTVDSIIGMFIPFYNEFKSLVILFLLLTRARSAEPIFLHVIRPLIKPYVTTLDALLYITHQAGDLVILVASIPIEFVVSRYRYWFGYPTPPAEVLRKHSPNERVCHQSVLALVV</sequence>
<gene>
    <name evidence="1" type="ORF">QCA50_000832</name>
</gene>
<dbReference type="InterPro" id="IPR004345">
    <property type="entry name" value="TB2_DP1_HVA22"/>
</dbReference>
<reference evidence="1 2" key="1">
    <citation type="submission" date="2022-09" db="EMBL/GenBank/DDBJ databases">
        <authorList>
            <person name="Palmer J.M."/>
        </authorList>
    </citation>
    <scope>NUCLEOTIDE SEQUENCE [LARGE SCALE GENOMIC DNA]</scope>
    <source>
        <strain evidence="1 2">DSM 7382</strain>
    </source>
</reference>
<evidence type="ECO:0000313" key="1">
    <source>
        <dbReference type="EMBL" id="KAK7696181.1"/>
    </source>
</evidence>
<dbReference type="Proteomes" id="UP001385951">
    <property type="component" value="Unassembled WGS sequence"/>
</dbReference>